<dbReference type="Pfam" id="PF00268">
    <property type="entry name" value="Ribonuc_red_sm"/>
    <property type="match status" value="1"/>
</dbReference>
<dbReference type="RefSeq" id="WP_266087908.1">
    <property type="nucleotide sequence ID" value="NZ_RKLV01000009.1"/>
</dbReference>
<dbReference type="InterPro" id="IPR000358">
    <property type="entry name" value="RNR_small_fam"/>
</dbReference>
<evidence type="ECO:0000313" key="2">
    <source>
        <dbReference type="Proteomes" id="UP001149411"/>
    </source>
</evidence>
<reference evidence="1" key="1">
    <citation type="submission" date="2022-09" db="EMBL/GenBank/DDBJ databases">
        <title>Haloadaptaus new haloarchaeum isolated from saline soil.</title>
        <authorList>
            <person name="Duran-Viseras A."/>
            <person name="Sanchez-Porro C."/>
            <person name="Ventosa A."/>
        </authorList>
    </citation>
    <scope>NUCLEOTIDE SEQUENCE</scope>
    <source>
        <strain evidence="1">F3-133</strain>
    </source>
</reference>
<dbReference type="Proteomes" id="UP001149411">
    <property type="component" value="Unassembled WGS sequence"/>
</dbReference>
<evidence type="ECO:0000313" key="1">
    <source>
        <dbReference type="EMBL" id="MCX2819551.1"/>
    </source>
</evidence>
<dbReference type="InterPro" id="IPR009078">
    <property type="entry name" value="Ferritin-like_SF"/>
</dbReference>
<protein>
    <submittedName>
        <fullName evidence="1">Ribonucleotide-diphosphate reductase subunit beta</fullName>
    </submittedName>
</protein>
<organism evidence="1 2">
    <name type="scientific">Halorutilus salinus</name>
    <dbReference type="NCBI Taxonomy" id="2487751"/>
    <lineage>
        <taxon>Archaea</taxon>
        <taxon>Methanobacteriati</taxon>
        <taxon>Methanobacteriota</taxon>
        <taxon>Stenosarchaea group</taxon>
        <taxon>Halobacteria</taxon>
        <taxon>Halorutilales</taxon>
        <taxon>Halorutilaceae</taxon>
        <taxon>Halorutilus</taxon>
    </lineage>
</organism>
<dbReference type="GO" id="GO:0016491">
    <property type="term" value="F:oxidoreductase activity"/>
    <property type="evidence" value="ECO:0007669"/>
    <property type="project" value="InterPro"/>
</dbReference>
<dbReference type="EMBL" id="RKLV01000009">
    <property type="protein sequence ID" value="MCX2819551.1"/>
    <property type="molecule type" value="Genomic_DNA"/>
</dbReference>
<dbReference type="AlphaFoldDB" id="A0A9Q4C5E4"/>
<dbReference type="InterPro" id="IPR012348">
    <property type="entry name" value="RNR-like"/>
</dbReference>
<proteinExistence type="predicted"/>
<accession>A0A9Q4C5E4</accession>
<gene>
    <name evidence="1" type="ORF">EGH25_09335</name>
</gene>
<sequence length="331" mass="38876">MALDYDSLESPFEWYRAAKKHGVWDPEEIDFEQDRRDWEEKFDEEERRQFMTICSLFYEGEESVTQTLAPYPMAVGALEDASFDTLQEEMYLTTHLWEESKHVDFFSRYFNEVFGTQDTMGGDFDEGFWNPEIQEYLIDDLDRVSGELRDAVGRAEQSKRQGDEDEIERTQRELRHRLGDATMHYMGIVEAQLAETGYNVLEQALDEKDAMPGFQKGMRMTQKDEARHINNGRWLMKRLAEEDPSIVREQYEPHIRRFEDVVVGPTVQNIYVPNPLGVDLPDMVDASLSYMRSSFETVGKEKFSDEFHEEYIEKTDAELEARIMRKVQEAA</sequence>
<keyword evidence="2" id="KW-1185">Reference proteome</keyword>
<dbReference type="SUPFAM" id="SSF47240">
    <property type="entry name" value="Ferritin-like"/>
    <property type="match status" value="1"/>
</dbReference>
<comment type="caution">
    <text evidence="1">The sequence shown here is derived from an EMBL/GenBank/DDBJ whole genome shotgun (WGS) entry which is preliminary data.</text>
</comment>
<dbReference type="Gene3D" id="1.10.620.20">
    <property type="entry name" value="Ribonucleotide Reductase, subunit A"/>
    <property type="match status" value="1"/>
</dbReference>
<name>A0A9Q4C5E4_9EURY</name>
<dbReference type="GO" id="GO:0009263">
    <property type="term" value="P:deoxyribonucleotide biosynthetic process"/>
    <property type="evidence" value="ECO:0007669"/>
    <property type="project" value="InterPro"/>
</dbReference>